<organism evidence="1">
    <name type="scientific">mine drainage metagenome</name>
    <dbReference type="NCBI Taxonomy" id="410659"/>
    <lineage>
        <taxon>unclassified sequences</taxon>
        <taxon>metagenomes</taxon>
        <taxon>ecological metagenomes</taxon>
    </lineage>
</organism>
<name>A0A1J5SQM4_9ZZZZ</name>
<evidence type="ECO:0000313" key="1">
    <source>
        <dbReference type="EMBL" id="OIR03940.1"/>
    </source>
</evidence>
<dbReference type="AlphaFoldDB" id="A0A1J5SQM4"/>
<dbReference type="GO" id="GO:0030246">
    <property type="term" value="F:carbohydrate binding"/>
    <property type="evidence" value="ECO:0007669"/>
    <property type="project" value="InterPro"/>
</dbReference>
<dbReference type="GO" id="GO:0003824">
    <property type="term" value="F:catalytic activity"/>
    <property type="evidence" value="ECO:0007669"/>
    <property type="project" value="InterPro"/>
</dbReference>
<dbReference type="EMBL" id="MLJW01000061">
    <property type="protein sequence ID" value="OIR03940.1"/>
    <property type="molecule type" value="Genomic_DNA"/>
</dbReference>
<comment type="caution">
    <text evidence="1">The sequence shown here is derived from an EMBL/GenBank/DDBJ whole genome shotgun (WGS) entry which is preliminary data.</text>
</comment>
<accession>A0A1J5SQM4</accession>
<dbReference type="InterPro" id="IPR014718">
    <property type="entry name" value="GH-type_carb-bd"/>
</dbReference>
<dbReference type="SUPFAM" id="SSF74650">
    <property type="entry name" value="Galactose mutarotase-like"/>
    <property type="match status" value="1"/>
</dbReference>
<gene>
    <name evidence="1" type="ORF">GALL_138770</name>
</gene>
<dbReference type="Gene3D" id="2.70.98.10">
    <property type="match status" value="1"/>
</dbReference>
<dbReference type="InterPro" id="IPR011013">
    <property type="entry name" value="Gal_mutarotase_sf_dom"/>
</dbReference>
<protein>
    <submittedName>
        <fullName evidence="1">Uncharacterized protein</fullName>
    </submittedName>
</protein>
<proteinExistence type="predicted"/>
<sequence>MPGRPPHVSEIQGQRSWTFASDHVEAALTCEGGHLAPVTFHTDAGPVQPFSVAPWTGGELAPGAPDVLRMLRGDFFCAPFGGNGTPWRGERHPVHGESAGSRWSLVRSSDRQGRAMLEVALRTQVRPGRIVKRIELRPGETNVYCRHVLSGMSGPLSLGHHTMLRFSDGSGDGRLALSPWRLGRVCPVPFEDPAQGGYSALRTGAAFRSLDSVPLADGGLTDLSAYPARAGFDDLAMVCSRLPRRGSLQPAWSTVTFPKGGYLWFSLKDPRVLASTVLWFSNGGRHYPPWNGRHRRVLGIEEATSFFHLGLAASAVPNALSRRGVKTALRLSPKAPLSVAYVMGVAAIPPGFDVVSRIGFHRDHAVFFSRSGHRLEHPVDLGFLQMPPTEDPQTQTGNR</sequence>
<dbReference type="GO" id="GO:0005975">
    <property type="term" value="P:carbohydrate metabolic process"/>
    <property type="evidence" value="ECO:0007669"/>
    <property type="project" value="InterPro"/>
</dbReference>
<reference evidence="1" key="1">
    <citation type="submission" date="2016-10" db="EMBL/GenBank/DDBJ databases">
        <title>Sequence of Gallionella enrichment culture.</title>
        <authorList>
            <person name="Poehlein A."/>
            <person name="Muehling M."/>
            <person name="Daniel R."/>
        </authorList>
    </citation>
    <scope>NUCLEOTIDE SEQUENCE</scope>
</reference>